<evidence type="ECO:0000313" key="2">
    <source>
        <dbReference type="EMBL" id="WDE05649.1"/>
    </source>
</evidence>
<keyword evidence="1" id="KW-0472">Membrane</keyword>
<sequence>MQKVVNKLAGTALTLYILVFSFITYFSMYGLRKPFSATTYANIDGWTSDIDLKVLLVVSQVLGYTISKFIGIKVITELNRQYRLQAIIALVTIALAALLLLPLVPLKYKFIALFINGLPLGMIWGIVISFVEGRKTSEFLGAALTVSFIVASGFVKSVGSYLIQELSVPEFWMPFYTGLLFYPLLIISAYMLSMSPPPTKEDEALRVHRDTMSGKMKRTFFKKWQLGLICLIIVQILLTALRDIRGNYEAEIWQELGFGDQPEIFATLGLKVGLFLAVILSCFSMIKNNRSAFIGYHWLIMTGCLLMVVVTLGFHLHAIDPQTWMLLLTIGLFTAYVPFSSVLFDRMVAATGSIGTATFGIYLCDAFGYLGSVVLTFIRYLGDIRLSWVEFLQQMVMLLSIGSVGLMLVSAIFFARKLPKFDKQAFAVKPLSSSNTGKRLAG</sequence>
<protein>
    <recommendedName>
        <fullName evidence="4">MFS transporter</fullName>
    </recommendedName>
</protein>
<feature type="transmembrane region" description="Helical" evidence="1">
    <location>
        <begin position="12"/>
        <end position="32"/>
    </location>
</feature>
<feature type="transmembrane region" description="Helical" evidence="1">
    <location>
        <begin position="224"/>
        <end position="244"/>
    </location>
</feature>
<dbReference type="Proteomes" id="UP000032352">
    <property type="component" value="Chromosome"/>
</dbReference>
<dbReference type="SUPFAM" id="SSF103473">
    <property type="entry name" value="MFS general substrate transporter"/>
    <property type="match status" value="1"/>
</dbReference>
<keyword evidence="1" id="KW-0812">Transmembrane</keyword>
<accession>A0AAE9Z430</accession>
<proteinExistence type="predicted"/>
<dbReference type="KEGG" id="tvd:SG34_001525"/>
<dbReference type="RefSeq" id="WP_044841155.1">
    <property type="nucleotide sequence ID" value="NZ_CP059733.1"/>
</dbReference>
<feature type="transmembrane region" description="Helical" evidence="1">
    <location>
        <begin position="143"/>
        <end position="163"/>
    </location>
</feature>
<dbReference type="AlphaFoldDB" id="A0AAE9Z430"/>
<feature type="transmembrane region" description="Helical" evidence="1">
    <location>
        <begin position="264"/>
        <end position="286"/>
    </location>
</feature>
<feature type="transmembrane region" description="Helical" evidence="1">
    <location>
        <begin position="175"/>
        <end position="192"/>
    </location>
</feature>
<name>A0AAE9Z430_9GAMM</name>
<evidence type="ECO:0000256" key="1">
    <source>
        <dbReference type="SAM" id="Phobius"/>
    </source>
</evidence>
<dbReference type="EMBL" id="CP059733">
    <property type="protein sequence ID" value="WDE05649.1"/>
    <property type="molecule type" value="Genomic_DNA"/>
</dbReference>
<feature type="transmembrane region" description="Helical" evidence="1">
    <location>
        <begin position="356"/>
        <end position="382"/>
    </location>
</feature>
<feature type="transmembrane region" description="Helical" evidence="1">
    <location>
        <begin position="110"/>
        <end position="131"/>
    </location>
</feature>
<dbReference type="InterPro" id="IPR043745">
    <property type="entry name" value="DUF5690"/>
</dbReference>
<feature type="transmembrane region" description="Helical" evidence="1">
    <location>
        <begin position="324"/>
        <end position="344"/>
    </location>
</feature>
<evidence type="ECO:0008006" key="4">
    <source>
        <dbReference type="Google" id="ProtNLM"/>
    </source>
</evidence>
<reference evidence="2 3" key="2">
    <citation type="journal article" date="2022" name="Mar. Drugs">
        <title>Bioassay-Guided Fractionation Leads to the Detection of Cholic Acid Generated by the Rare Thalassomonas sp.</title>
        <authorList>
            <person name="Pheiffer F."/>
            <person name="Schneider Y.K."/>
            <person name="Hansen E.H."/>
            <person name="Andersen J.H."/>
            <person name="Isaksson J."/>
            <person name="Busche T."/>
            <person name="R C."/>
            <person name="Kalinowski J."/>
            <person name="Zyl L.V."/>
            <person name="Trindade M."/>
        </authorList>
    </citation>
    <scope>NUCLEOTIDE SEQUENCE [LARGE SCALE GENOMIC DNA]</scope>
    <source>
        <strain evidence="2 3">XOM25</strain>
    </source>
</reference>
<evidence type="ECO:0000313" key="3">
    <source>
        <dbReference type="Proteomes" id="UP000032352"/>
    </source>
</evidence>
<organism evidence="2 3">
    <name type="scientific">Thalassomonas viridans</name>
    <dbReference type="NCBI Taxonomy" id="137584"/>
    <lineage>
        <taxon>Bacteria</taxon>
        <taxon>Pseudomonadati</taxon>
        <taxon>Pseudomonadota</taxon>
        <taxon>Gammaproteobacteria</taxon>
        <taxon>Alteromonadales</taxon>
        <taxon>Colwelliaceae</taxon>
        <taxon>Thalassomonas</taxon>
    </lineage>
</organism>
<feature type="transmembrane region" description="Helical" evidence="1">
    <location>
        <begin position="298"/>
        <end position="318"/>
    </location>
</feature>
<keyword evidence="1" id="KW-1133">Transmembrane helix</keyword>
<keyword evidence="3" id="KW-1185">Reference proteome</keyword>
<feature type="transmembrane region" description="Helical" evidence="1">
    <location>
        <begin position="52"/>
        <end position="72"/>
    </location>
</feature>
<feature type="transmembrane region" description="Helical" evidence="1">
    <location>
        <begin position="394"/>
        <end position="415"/>
    </location>
</feature>
<dbReference type="InterPro" id="IPR036259">
    <property type="entry name" value="MFS_trans_sf"/>
</dbReference>
<gene>
    <name evidence="2" type="ORF">SG34_001525</name>
</gene>
<dbReference type="Pfam" id="PF18943">
    <property type="entry name" value="DUF5690"/>
    <property type="match status" value="1"/>
</dbReference>
<reference evidence="2 3" key="1">
    <citation type="journal article" date="2015" name="Genome Announc.">
        <title>Draft Genome Sequences of Marine Isolates of Thalassomonas viridans and Thalassomonas actiniarum.</title>
        <authorList>
            <person name="Olonade I."/>
            <person name="van Zyl L.J."/>
            <person name="Trindade M."/>
        </authorList>
    </citation>
    <scope>NUCLEOTIDE SEQUENCE [LARGE SCALE GENOMIC DNA]</scope>
    <source>
        <strain evidence="2 3">XOM25</strain>
    </source>
</reference>
<feature type="transmembrane region" description="Helical" evidence="1">
    <location>
        <begin position="84"/>
        <end position="104"/>
    </location>
</feature>